<feature type="compositionally biased region" description="Basic and acidic residues" evidence="1">
    <location>
        <begin position="243"/>
        <end position="255"/>
    </location>
</feature>
<evidence type="ECO:0000256" key="1">
    <source>
        <dbReference type="SAM" id="MobiDB-lite"/>
    </source>
</evidence>
<keyword evidence="2" id="KW-0472">Membrane</keyword>
<feature type="compositionally biased region" description="Basic residues" evidence="1">
    <location>
        <begin position="209"/>
        <end position="218"/>
    </location>
</feature>
<evidence type="ECO:0000313" key="3">
    <source>
        <dbReference type="EMBL" id="TGZ81839.1"/>
    </source>
</evidence>
<feature type="region of interest" description="Disordered" evidence="1">
    <location>
        <begin position="1"/>
        <end position="46"/>
    </location>
</feature>
<name>A0A4S2MYJ6_9PEZI</name>
<protein>
    <submittedName>
        <fullName evidence="3">Uncharacterized protein</fullName>
    </submittedName>
</protein>
<sequence length="438" mass="48323">MTSTSSSTTTADTDEDTPPSSTSTNNDTNSLIDNHPSHDDDDDKNSTTLTSALQILYTRHQLKRSLTLSELDTLLTAVDFFPKWIMYGFLECSVTSHGGVEMLDVQQVVQLSEEMKSMMGYGADGVKAGKATSSALLYYMWLRVKSVVGDDEDEGGQMVEVAERGGQIDRTGIFEKCRDLTSGEDGLKVTRMMDKGFDEDDEDPDKTPRPKPKTRKNIKLTCPIGEDKGLETPTTPTPRRKPRDGEMIKKPRKSADMPYLSPSSPLRRRITRVSRPENQQHQQPRSTELTTHHPTPTGNSPKQGQLQSPPDHSNCTTCTTPKHPPSTGFRILRAVIFIILSALILLIGAAIPPLLVGYYSKNPGELAALRDRLKWIADFGNSVWSAGWNDGLGGLKEVVMRGAKIAEKAEKVDLGKWERWRLWVGGILGRGRRGGGTG</sequence>
<dbReference type="Proteomes" id="UP000298138">
    <property type="component" value="Unassembled WGS sequence"/>
</dbReference>
<dbReference type="AlphaFoldDB" id="A0A4S2MYJ6"/>
<feature type="transmembrane region" description="Helical" evidence="2">
    <location>
        <begin position="331"/>
        <end position="356"/>
    </location>
</feature>
<reference evidence="3 4" key="1">
    <citation type="submission" date="2019-04" db="EMBL/GenBank/DDBJ databases">
        <title>Comparative genomics and transcriptomics to analyze fruiting body development in filamentous ascomycetes.</title>
        <authorList>
            <consortium name="DOE Joint Genome Institute"/>
            <person name="Lutkenhaus R."/>
            <person name="Traeger S."/>
            <person name="Breuer J."/>
            <person name="Kuo A."/>
            <person name="Lipzen A."/>
            <person name="Pangilinan J."/>
            <person name="Dilworth D."/>
            <person name="Sandor L."/>
            <person name="Poggeler S."/>
            <person name="Barry K."/>
            <person name="Grigoriev I.V."/>
            <person name="Nowrousian M."/>
        </authorList>
    </citation>
    <scope>NUCLEOTIDE SEQUENCE [LARGE SCALE GENOMIC DNA]</scope>
    <source>
        <strain evidence="3 4">CBS 389.68</strain>
    </source>
</reference>
<feature type="compositionally biased region" description="Low complexity" evidence="1">
    <location>
        <begin position="18"/>
        <end position="30"/>
    </location>
</feature>
<dbReference type="EMBL" id="ML220117">
    <property type="protein sequence ID" value="TGZ81839.1"/>
    <property type="molecule type" value="Genomic_DNA"/>
</dbReference>
<keyword evidence="2" id="KW-0812">Transmembrane</keyword>
<accession>A0A4S2MYJ6</accession>
<dbReference type="InParanoid" id="A0A4S2MYJ6"/>
<organism evidence="3 4">
    <name type="scientific">Ascodesmis nigricans</name>
    <dbReference type="NCBI Taxonomy" id="341454"/>
    <lineage>
        <taxon>Eukaryota</taxon>
        <taxon>Fungi</taxon>
        <taxon>Dikarya</taxon>
        <taxon>Ascomycota</taxon>
        <taxon>Pezizomycotina</taxon>
        <taxon>Pezizomycetes</taxon>
        <taxon>Pezizales</taxon>
        <taxon>Ascodesmidaceae</taxon>
        <taxon>Ascodesmis</taxon>
    </lineage>
</organism>
<keyword evidence="4" id="KW-1185">Reference proteome</keyword>
<gene>
    <name evidence="3" type="ORF">EX30DRAFT_395230</name>
</gene>
<feature type="compositionally biased region" description="Polar residues" evidence="1">
    <location>
        <begin position="276"/>
        <end position="320"/>
    </location>
</feature>
<feature type="region of interest" description="Disordered" evidence="1">
    <location>
        <begin position="195"/>
        <end position="323"/>
    </location>
</feature>
<proteinExistence type="predicted"/>
<evidence type="ECO:0000313" key="4">
    <source>
        <dbReference type="Proteomes" id="UP000298138"/>
    </source>
</evidence>
<keyword evidence="2" id="KW-1133">Transmembrane helix</keyword>
<feature type="compositionally biased region" description="Low complexity" evidence="1">
    <location>
        <begin position="1"/>
        <end position="11"/>
    </location>
</feature>
<evidence type="ECO:0000256" key="2">
    <source>
        <dbReference type="SAM" id="Phobius"/>
    </source>
</evidence>